<keyword evidence="3" id="KW-0238">DNA-binding</keyword>
<gene>
    <name evidence="9" type="ORF">LEP48_08240</name>
</gene>
<dbReference type="SUPFAM" id="SSF55785">
    <property type="entry name" value="PYP-like sensor domain (PAS domain)"/>
    <property type="match status" value="1"/>
</dbReference>
<evidence type="ECO:0000256" key="3">
    <source>
        <dbReference type="ARBA" id="ARBA00023125"/>
    </source>
</evidence>
<evidence type="ECO:0000313" key="10">
    <source>
        <dbReference type="Proteomes" id="UP001319870"/>
    </source>
</evidence>
<dbReference type="InterPro" id="IPR013655">
    <property type="entry name" value="PAS_fold_3"/>
</dbReference>
<dbReference type="Pfam" id="PF13377">
    <property type="entry name" value="Peripla_BP_3"/>
    <property type="match status" value="1"/>
</dbReference>
<evidence type="ECO:0000256" key="2">
    <source>
        <dbReference type="ARBA" id="ARBA00023015"/>
    </source>
</evidence>
<dbReference type="EMBL" id="JAIXCQ010000004">
    <property type="protein sequence ID" value="MCA5893345.1"/>
    <property type="molecule type" value="Genomic_DNA"/>
</dbReference>
<dbReference type="PANTHER" id="PTHR30146">
    <property type="entry name" value="LACI-RELATED TRANSCRIPTIONAL REPRESSOR"/>
    <property type="match status" value="1"/>
</dbReference>
<dbReference type="InterPro" id="IPR028082">
    <property type="entry name" value="Peripla_BP_I"/>
</dbReference>
<evidence type="ECO:0000256" key="4">
    <source>
        <dbReference type="ARBA" id="ARBA00023163"/>
    </source>
</evidence>
<dbReference type="SUPFAM" id="SSF53822">
    <property type="entry name" value="Periplasmic binding protein-like I"/>
    <property type="match status" value="1"/>
</dbReference>
<keyword evidence="1" id="KW-0678">Repressor</keyword>
<evidence type="ECO:0000259" key="8">
    <source>
        <dbReference type="Pfam" id="PF13377"/>
    </source>
</evidence>
<accession>A0ABS7ZHR1</accession>
<dbReference type="Proteomes" id="UP001319870">
    <property type="component" value="Unassembled WGS sequence"/>
</dbReference>
<evidence type="ECO:0000259" key="7">
    <source>
        <dbReference type="Pfam" id="PF08447"/>
    </source>
</evidence>
<comment type="caution">
    <text evidence="9">The sequence shown here is derived from an EMBL/GenBank/DDBJ whole genome shotgun (WGS) entry which is preliminary data.</text>
</comment>
<evidence type="ECO:0000256" key="5">
    <source>
        <dbReference type="SAM" id="Coils"/>
    </source>
</evidence>
<dbReference type="Pfam" id="PF08447">
    <property type="entry name" value="PAS_3"/>
    <property type="match status" value="1"/>
</dbReference>
<evidence type="ECO:0000256" key="1">
    <source>
        <dbReference type="ARBA" id="ARBA00022491"/>
    </source>
</evidence>
<protein>
    <submittedName>
        <fullName evidence="9">Substrate-binding domain-containing protein</fullName>
    </submittedName>
</protein>
<dbReference type="CDD" id="cd06267">
    <property type="entry name" value="PBP1_LacI_sugar_binding-like"/>
    <property type="match status" value="1"/>
</dbReference>
<feature type="domain" description="Transcriptional regulator LacI/GalR-like sensor" evidence="8">
    <location>
        <begin position="134"/>
        <end position="295"/>
    </location>
</feature>
<dbReference type="RefSeq" id="WP_225565099.1">
    <property type="nucleotide sequence ID" value="NZ_JAIXCQ010000004.1"/>
</dbReference>
<dbReference type="PANTHER" id="PTHR30146:SF148">
    <property type="entry name" value="HTH-TYPE TRANSCRIPTIONAL REPRESSOR PURR-RELATED"/>
    <property type="match status" value="1"/>
</dbReference>
<keyword evidence="2" id="KW-0805">Transcription regulation</keyword>
<reference evidence="9 10" key="1">
    <citation type="submission" date="2021-09" db="EMBL/GenBank/DDBJ databases">
        <title>Isoptericola luteus sp. nov., a novel bacterium isolated from Harbin, the capital city of Heilongjiang province.</title>
        <authorList>
            <person name="Li J."/>
        </authorList>
    </citation>
    <scope>NUCLEOTIDE SEQUENCE [LARGE SCALE GENOMIC DNA]</scope>
    <source>
        <strain evidence="9 10">NEAU-Y5</strain>
    </source>
</reference>
<feature type="compositionally biased region" description="Gly residues" evidence="6">
    <location>
        <begin position="343"/>
        <end position="358"/>
    </location>
</feature>
<dbReference type="InterPro" id="IPR035965">
    <property type="entry name" value="PAS-like_dom_sf"/>
</dbReference>
<sequence length="915" mass="98009">MPSQAGRQVTTAGRPPAGRLTVGVLCPVLGGFYFGRTLAGMARVLRAAGHRVVAVQTYPADLDRDEFPVPPAHRHVVGRRSFDGLVVVTTALAEGDLRALDESGVPLVLLGVQGEGLRAPSVVPDNSGGVRAAVDHLVAHGHRHIGFVGNTDQQDTLERYEAYRGALAAHGLEARAEWFYATRDNQEASAEAVARRLVERELPTTATLAATDRNAIGFMRGLRAAGLELPEDQAVVGVDRSDSGARARPRLSTVDPMHDAVGERAAELMLARLRGLAVTGTHRLTRSALITRESCGCVEGVRGDLVVAGTTTRRPDDEPMLADVARVAFPCVTDGTPTSPAGAGHGAGHGGGHGGGHGALRRRPSPVDVWLHALQRMFRSAAELAVVPPVDALAELADRTAALRPSPDALEQLVPAVRAEAARWTREAGRRTPSPGRAQVPRRAARLAAVEDTARHVLVAFVHGCSQPALVRVGRLEQDIAEQNEVDLELMRSDGAALRRLDWLPRGHSGAAALALWEDDAESSGGRLLRIVGARGVPGAERLVGTALQLADFPPSELTDPRTLTVVTRVAFGRSDRGFLLVGGIVDARSTSTRVRYDHWAAMLSVALDAEGMLSSLQDQRRELAQAAERERVLALEVEASRERAALVQIASQDGTWDWDVESGEVRYSEAWARIVGCDVRHLGDDAQEWLGRVHPDDARAVHAAVAAQLSGAHQPLDVEHRVRAADGRYVRVRCRAVTVHDAGDRPARMVGAMAVLSDLGLFRSELRERVLADPDTGLVARDLFVDRLERAILRARRVDGYDWQLLALGFPQSPSVPTLHRLQGELGGADCAYAAAPCDVVVLLDGADEASARERVARLRAVLGAAVGIERVVGLPTPAGDAIEALRRAGDALARYRAPRQASPSRDRVPRPAR</sequence>
<evidence type="ECO:0000256" key="6">
    <source>
        <dbReference type="SAM" id="MobiDB-lite"/>
    </source>
</evidence>
<name>A0ABS7ZHR1_9MICO</name>
<feature type="region of interest" description="Disordered" evidence="6">
    <location>
        <begin position="337"/>
        <end position="361"/>
    </location>
</feature>
<feature type="domain" description="PAS fold-3" evidence="7">
    <location>
        <begin position="666"/>
        <end position="753"/>
    </location>
</feature>
<keyword evidence="5" id="KW-0175">Coiled coil</keyword>
<dbReference type="Gene3D" id="3.30.450.20">
    <property type="entry name" value="PAS domain"/>
    <property type="match status" value="1"/>
</dbReference>
<evidence type="ECO:0000313" key="9">
    <source>
        <dbReference type="EMBL" id="MCA5893345.1"/>
    </source>
</evidence>
<organism evidence="9 10">
    <name type="scientific">Isoptericola luteus</name>
    <dbReference type="NCBI Taxonomy" id="2879484"/>
    <lineage>
        <taxon>Bacteria</taxon>
        <taxon>Bacillati</taxon>
        <taxon>Actinomycetota</taxon>
        <taxon>Actinomycetes</taxon>
        <taxon>Micrococcales</taxon>
        <taxon>Promicromonosporaceae</taxon>
        <taxon>Isoptericola</taxon>
    </lineage>
</organism>
<dbReference type="InterPro" id="IPR046335">
    <property type="entry name" value="LacI/GalR-like_sensor"/>
</dbReference>
<proteinExistence type="predicted"/>
<keyword evidence="10" id="KW-1185">Reference proteome</keyword>
<dbReference type="Gene3D" id="3.40.50.2300">
    <property type="match status" value="2"/>
</dbReference>
<feature type="coiled-coil region" evidence="5">
    <location>
        <begin position="610"/>
        <end position="637"/>
    </location>
</feature>
<keyword evidence="4" id="KW-0804">Transcription</keyword>